<keyword evidence="4 6" id="KW-0238">DNA-binding</keyword>
<evidence type="ECO:0000313" key="10">
    <source>
        <dbReference type="Proteomes" id="UP001642483"/>
    </source>
</evidence>
<dbReference type="InterPro" id="IPR024639">
    <property type="entry name" value="DNA_pol_e_bsu_N"/>
</dbReference>
<evidence type="ECO:0000256" key="5">
    <source>
        <dbReference type="ARBA" id="ARBA00023242"/>
    </source>
</evidence>
<dbReference type="Gene3D" id="3.60.21.60">
    <property type="match status" value="1"/>
</dbReference>
<evidence type="ECO:0000313" key="9">
    <source>
        <dbReference type="EMBL" id="CAK8693878.1"/>
    </source>
</evidence>
<proteinExistence type="inferred from homology"/>
<feature type="domain" description="DNA polymerase alpha/delta/epsilon subunit B" evidence="7">
    <location>
        <begin position="284"/>
        <end position="480"/>
    </location>
</feature>
<dbReference type="PANTHER" id="PTHR12708">
    <property type="entry name" value="DNA POLYMERASE EPSILON SUBUNIT B"/>
    <property type="match status" value="1"/>
</dbReference>
<organism evidence="9 10">
    <name type="scientific">Clavelina lepadiformis</name>
    <name type="common">Light-bulb sea squirt</name>
    <name type="synonym">Ascidia lepadiformis</name>
    <dbReference type="NCBI Taxonomy" id="159417"/>
    <lineage>
        <taxon>Eukaryota</taxon>
        <taxon>Metazoa</taxon>
        <taxon>Chordata</taxon>
        <taxon>Tunicata</taxon>
        <taxon>Ascidiacea</taxon>
        <taxon>Aplousobranchia</taxon>
        <taxon>Clavelinidae</taxon>
        <taxon>Clavelina</taxon>
    </lineage>
</organism>
<dbReference type="Pfam" id="PF12213">
    <property type="entry name" value="Dpoe2NT"/>
    <property type="match status" value="1"/>
</dbReference>
<accession>A0ABP0GQ42</accession>
<evidence type="ECO:0000256" key="1">
    <source>
        <dbReference type="ARBA" id="ARBA00004123"/>
    </source>
</evidence>
<evidence type="ECO:0000256" key="6">
    <source>
        <dbReference type="PIRNR" id="PIRNR000799"/>
    </source>
</evidence>
<keyword evidence="3 6" id="KW-0235">DNA replication</keyword>
<evidence type="ECO:0000256" key="4">
    <source>
        <dbReference type="ARBA" id="ARBA00023125"/>
    </source>
</evidence>
<evidence type="ECO:0000256" key="2">
    <source>
        <dbReference type="ARBA" id="ARBA00009560"/>
    </source>
</evidence>
<protein>
    <recommendedName>
        <fullName evidence="6">DNA polymerase epsilon subunit</fullName>
    </recommendedName>
    <alternativeName>
        <fullName evidence="6">DNA polymerase II subunit 2</fullName>
    </alternativeName>
</protein>
<keyword evidence="5 6" id="KW-0539">Nucleus</keyword>
<dbReference type="Proteomes" id="UP001642483">
    <property type="component" value="Unassembled WGS sequence"/>
</dbReference>
<dbReference type="Pfam" id="PF04042">
    <property type="entry name" value="DNA_pol_E_B"/>
    <property type="match status" value="1"/>
</dbReference>
<dbReference type="InterPro" id="IPR016266">
    <property type="entry name" value="POLE2"/>
</dbReference>
<evidence type="ECO:0000259" key="8">
    <source>
        <dbReference type="Pfam" id="PF12213"/>
    </source>
</evidence>
<dbReference type="PANTHER" id="PTHR12708:SF0">
    <property type="entry name" value="DNA POLYMERASE EPSILON SUBUNIT 2"/>
    <property type="match status" value="1"/>
</dbReference>
<dbReference type="EMBL" id="CAWYQH010000141">
    <property type="protein sequence ID" value="CAK8693878.1"/>
    <property type="molecule type" value="Genomic_DNA"/>
</dbReference>
<comment type="subcellular location">
    <subcellularLocation>
        <location evidence="1 6">Nucleus</location>
    </subcellularLocation>
</comment>
<dbReference type="InterPro" id="IPR007185">
    <property type="entry name" value="DNA_pol_a/d/e_bsu"/>
</dbReference>
<evidence type="ECO:0000256" key="3">
    <source>
        <dbReference type="ARBA" id="ARBA00022705"/>
    </source>
</evidence>
<feature type="domain" description="DNA polymerase epsilon subunit B N-terminal" evidence="8">
    <location>
        <begin position="3"/>
        <end position="73"/>
    </location>
</feature>
<gene>
    <name evidence="9" type="ORF">CVLEPA_LOCUS27167</name>
</gene>
<comment type="caution">
    <text evidence="9">The sequence shown here is derived from an EMBL/GenBank/DDBJ whole genome shotgun (WGS) entry which is preliminary data.</text>
</comment>
<comment type="function">
    <text evidence="6">Participates in DNA repair and in chromosomal DNA replication.</text>
</comment>
<dbReference type="PIRSF" id="PIRSF000799">
    <property type="entry name" value="DNA_pol_eps_2"/>
    <property type="match status" value="1"/>
</dbReference>
<name>A0ABP0GQ42_CLALP</name>
<comment type="similarity">
    <text evidence="2 6">Belongs to the DNA polymerase epsilon subunit B family.</text>
</comment>
<sequence>MTSKMRSHVLSAFKMHGYSVRSDAINYLLEVLSPINEVEQEDWIDRVLESLQKQNLTSNIIDVDILDLAVKDCDNVDEESDQALTVMSAFDVPKFFYNSERKKFIRSDELGYSPPSLLAVAANKAELFQDRYKMLYQRTSRHKLFTPLIPGFDEANARKFQLQNIEYLLGCTAKLREIIVLGMITQLKEAKYYLEDLTGAVEMDLSEAKFHAGLFTENSFVLAEGWYEDEVFHVTAFGFPPPEPAKTTRAYYGNINFFGGPSPHCGKASSKLLQIEQENEDAMILFLSDVWLDQESVLKKLETLFIGFSECPPVCMVLCGSFCSAPYGPNHPSLLKEGLSNLARMICRFPQIHQQTRLVFVPSSDDLGLGRILPRPPLPNLITEDFQRKIPNAIFTSNPCRIQYCTQEIVVYREDIVKKMCRNSIRCPSTDISNQFVKSIIAQGHLSPLPLHVSPVYWTFDHALSLYPLPDLVCICDGLSDPFDVTQIECICANPGSFGAGDFNFKVYYPSSKKLEESKVES</sequence>
<keyword evidence="10" id="KW-1185">Reference proteome</keyword>
<dbReference type="Gene3D" id="1.10.8.60">
    <property type="match status" value="1"/>
</dbReference>
<reference evidence="9 10" key="1">
    <citation type="submission" date="2024-02" db="EMBL/GenBank/DDBJ databases">
        <authorList>
            <person name="Daric V."/>
            <person name="Darras S."/>
        </authorList>
    </citation>
    <scope>NUCLEOTIDE SEQUENCE [LARGE SCALE GENOMIC DNA]</scope>
</reference>
<evidence type="ECO:0000259" key="7">
    <source>
        <dbReference type="Pfam" id="PF04042"/>
    </source>
</evidence>